<protein>
    <submittedName>
        <fullName evidence="2">Uncharacterized protein</fullName>
    </submittedName>
</protein>
<keyword evidence="1" id="KW-1185">Reference proteome</keyword>
<reference evidence="2" key="1">
    <citation type="submission" date="2022-11" db="UniProtKB">
        <authorList>
            <consortium name="WormBaseParasite"/>
        </authorList>
    </citation>
    <scope>IDENTIFICATION</scope>
</reference>
<evidence type="ECO:0000313" key="1">
    <source>
        <dbReference type="Proteomes" id="UP000887569"/>
    </source>
</evidence>
<dbReference type="AlphaFoldDB" id="A0A915AD89"/>
<proteinExistence type="predicted"/>
<dbReference type="WBParaSite" id="PgR006_g016_t01">
    <property type="protein sequence ID" value="PgR006_g016_t01"/>
    <property type="gene ID" value="PgR006_g016"/>
</dbReference>
<name>A0A915AD89_PARUN</name>
<dbReference type="Proteomes" id="UP000887569">
    <property type="component" value="Unplaced"/>
</dbReference>
<organism evidence="1 2">
    <name type="scientific">Parascaris univalens</name>
    <name type="common">Nematode worm</name>
    <dbReference type="NCBI Taxonomy" id="6257"/>
    <lineage>
        <taxon>Eukaryota</taxon>
        <taxon>Metazoa</taxon>
        <taxon>Ecdysozoa</taxon>
        <taxon>Nematoda</taxon>
        <taxon>Chromadorea</taxon>
        <taxon>Rhabditida</taxon>
        <taxon>Spirurina</taxon>
        <taxon>Ascaridomorpha</taxon>
        <taxon>Ascaridoidea</taxon>
        <taxon>Ascarididae</taxon>
        <taxon>Parascaris</taxon>
    </lineage>
</organism>
<accession>A0A915AD89</accession>
<evidence type="ECO:0000313" key="2">
    <source>
        <dbReference type="WBParaSite" id="PgR006_g016_t01"/>
    </source>
</evidence>
<sequence length="66" mass="7400">VWLPIKGSVFADGRAMLRSSPGESSFPYSIKHVSKSSKELGTFRRWSSSRFLEIGGEYMTIKCAKL</sequence>